<dbReference type="PANTHER" id="PTHR46268:SF23">
    <property type="entry name" value="UNIVERSAL STRESS PROTEIN A-RELATED"/>
    <property type="match status" value="1"/>
</dbReference>
<dbReference type="CDD" id="cd00293">
    <property type="entry name" value="USP-like"/>
    <property type="match status" value="2"/>
</dbReference>
<dbReference type="InterPro" id="IPR014729">
    <property type="entry name" value="Rossmann-like_a/b/a_fold"/>
</dbReference>
<dbReference type="Proteomes" id="UP000623795">
    <property type="component" value="Unassembled WGS sequence"/>
</dbReference>
<dbReference type="EMBL" id="WTVN01000029">
    <property type="protein sequence ID" value="NMG45357.1"/>
    <property type="molecule type" value="Genomic_DNA"/>
</dbReference>
<comment type="similarity">
    <text evidence="2">Belongs to the universal stress protein A family.</text>
</comment>
<comment type="subunit">
    <text evidence="3">Homodimer.</text>
</comment>
<evidence type="ECO:0000256" key="2">
    <source>
        <dbReference type="ARBA" id="ARBA00008791"/>
    </source>
</evidence>
<organism evidence="6 7">
    <name type="scientific">Aromatoleum toluvorans</name>
    <dbReference type="NCBI Taxonomy" id="92002"/>
    <lineage>
        <taxon>Bacteria</taxon>
        <taxon>Pseudomonadati</taxon>
        <taxon>Pseudomonadota</taxon>
        <taxon>Betaproteobacteria</taxon>
        <taxon>Rhodocyclales</taxon>
        <taxon>Rhodocyclaceae</taxon>
        <taxon>Aromatoleum</taxon>
    </lineage>
</organism>
<dbReference type="InterPro" id="IPR006015">
    <property type="entry name" value="Universal_stress_UspA"/>
</dbReference>
<evidence type="ECO:0000259" key="5">
    <source>
        <dbReference type="Pfam" id="PF00582"/>
    </source>
</evidence>
<proteinExistence type="inferred from homology"/>
<dbReference type="PANTHER" id="PTHR46268">
    <property type="entry name" value="STRESS RESPONSE PROTEIN NHAX"/>
    <property type="match status" value="1"/>
</dbReference>
<evidence type="ECO:0000313" key="7">
    <source>
        <dbReference type="Proteomes" id="UP000623795"/>
    </source>
</evidence>
<keyword evidence="4" id="KW-0963">Cytoplasm</keyword>
<comment type="subcellular location">
    <subcellularLocation>
        <location evidence="1">Cytoplasm</location>
    </subcellularLocation>
</comment>
<feature type="domain" description="UspA" evidence="5">
    <location>
        <begin position="157"/>
        <end position="298"/>
    </location>
</feature>
<protein>
    <recommendedName>
        <fullName evidence="5">UspA domain-containing protein</fullName>
    </recommendedName>
</protein>
<feature type="domain" description="UspA" evidence="5">
    <location>
        <begin position="16"/>
        <end position="144"/>
    </location>
</feature>
<comment type="caution">
    <text evidence="6">The sequence shown here is derived from an EMBL/GenBank/DDBJ whole genome shotgun (WGS) entry which is preliminary data.</text>
</comment>
<keyword evidence="7" id="KW-1185">Reference proteome</keyword>
<dbReference type="Gene3D" id="3.40.50.620">
    <property type="entry name" value="HUPs"/>
    <property type="match status" value="2"/>
</dbReference>
<evidence type="ECO:0000256" key="4">
    <source>
        <dbReference type="ARBA" id="ARBA00022490"/>
    </source>
</evidence>
<dbReference type="SUPFAM" id="SSF52402">
    <property type="entry name" value="Adenine nucleotide alpha hydrolases-like"/>
    <property type="match status" value="2"/>
</dbReference>
<reference evidence="6 7" key="1">
    <citation type="submission" date="2019-12" db="EMBL/GenBank/DDBJ databases">
        <title>Comparative genomics gives insights into the taxonomy of the Azoarcus-Aromatoleum group and reveals separate origins of nif in the plant-associated Azoarcus and non-plant-associated Aromatoleum sub-groups.</title>
        <authorList>
            <person name="Lafos M."/>
            <person name="Maluk M."/>
            <person name="Batista M."/>
            <person name="Junghare M."/>
            <person name="Carmona M."/>
            <person name="Faoro H."/>
            <person name="Cruz L.M."/>
            <person name="Battistoni F."/>
            <person name="De Souza E."/>
            <person name="Pedrosa F."/>
            <person name="Chen W.-M."/>
            <person name="Poole P.S."/>
            <person name="Dixon R.A."/>
            <person name="James E.K."/>
        </authorList>
    </citation>
    <scope>NUCLEOTIDE SEQUENCE [LARGE SCALE GENOMIC DNA]</scope>
    <source>
        <strain evidence="6 7">Td21</strain>
    </source>
</reference>
<sequence length="299" mass="32557">MIIAGGGPIMSKTEGYQRIVVAVAIEVAAHPALRRAVNVAERTNGSVTMVHALKPSPLSPDTARAAVVERTRSELEALQAGQPRIRGLRLVDDRPWTALVDIADETDADLVVIGSFVHGQLRALLGTNSDRVLHQARRDILVVRSDAYNDAHPPRDYTHIVAATDLTDHGRAAVERAAGLADAFRARLTLLNVMAHFPEDRENETTITPENLDPQQFQQDLRTEALARLAVGLRHPDLARQVAITTESVAHGVADHAREVRADLIVIGSRGSYGLNRLLGDTADEIMHRVPCDLLIVRG</sequence>
<name>A0ABX1Q3H9_9RHOO</name>
<accession>A0ABX1Q3H9</accession>
<evidence type="ECO:0000256" key="1">
    <source>
        <dbReference type="ARBA" id="ARBA00004496"/>
    </source>
</evidence>
<dbReference type="Pfam" id="PF00582">
    <property type="entry name" value="Usp"/>
    <property type="match status" value="2"/>
</dbReference>
<evidence type="ECO:0000256" key="3">
    <source>
        <dbReference type="ARBA" id="ARBA00011738"/>
    </source>
</evidence>
<evidence type="ECO:0000313" key="6">
    <source>
        <dbReference type="EMBL" id="NMG45357.1"/>
    </source>
</evidence>
<gene>
    <name evidence="6" type="ORF">GPA22_16705</name>
</gene>
<dbReference type="InterPro" id="IPR006016">
    <property type="entry name" value="UspA"/>
</dbReference>
<dbReference type="PRINTS" id="PR01438">
    <property type="entry name" value="UNVRSLSTRESS"/>
</dbReference>